<evidence type="ECO:0000313" key="2">
    <source>
        <dbReference type="EMBL" id="SDU76749.1"/>
    </source>
</evidence>
<feature type="region of interest" description="Disordered" evidence="1">
    <location>
        <begin position="75"/>
        <end position="98"/>
    </location>
</feature>
<dbReference type="AlphaFoldDB" id="A0A1H2L725"/>
<sequence>MIVLALGVAQQVASPVTVLIVGITPPGRVWPRPPLMTAPHCADGSVLAVLIKRTVRGDAVRRQILDESAAGYELDPAEARQRREDSKRLPAPDDYRRRRLLSEPRTSERWIYQVP</sequence>
<reference evidence="3" key="1">
    <citation type="submission" date="2016-10" db="EMBL/GenBank/DDBJ databases">
        <authorList>
            <person name="Varghese N."/>
            <person name="Submissions S."/>
        </authorList>
    </citation>
    <scope>NUCLEOTIDE SEQUENCE [LARGE SCALE GENOMIC DNA]</scope>
    <source>
        <strain evidence="3">DSM 45079</strain>
    </source>
</reference>
<accession>A0A1H2L725</accession>
<proteinExistence type="predicted"/>
<name>A0A1H2L725_9ACTN</name>
<evidence type="ECO:0000313" key="3">
    <source>
        <dbReference type="Proteomes" id="UP000182977"/>
    </source>
</evidence>
<feature type="compositionally biased region" description="Basic and acidic residues" evidence="1">
    <location>
        <begin position="77"/>
        <end position="98"/>
    </location>
</feature>
<dbReference type="EMBL" id="LT629791">
    <property type="protein sequence ID" value="SDU76749.1"/>
    <property type="molecule type" value="Genomic_DNA"/>
</dbReference>
<keyword evidence="3" id="KW-1185">Reference proteome</keyword>
<gene>
    <name evidence="2" type="ORF">SAMN04488563_5303</name>
</gene>
<dbReference type="STRING" id="419479.SAMN04488563_5303"/>
<dbReference type="Proteomes" id="UP000182977">
    <property type="component" value="Chromosome I"/>
</dbReference>
<organism evidence="2 3">
    <name type="scientific">Jiangella alkaliphila</name>
    <dbReference type="NCBI Taxonomy" id="419479"/>
    <lineage>
        <taxon>Bacteria</taxon>
        <taxon>Bacillati</taxon>
        <taxon>Actinomycetota</taxon>
        <taxon>Actinomycetes</taxon>
        <taxon>Jiangellales</taxon>
        <taxon>Jiangellaceae</taxon>
        <taxon>Jiangella</taxon>
    </lineage>
</organism>
<evidence type="ECO:0000256" key="1">
    <source>
        <dbReference type="SAM" id="MobiDB-lite"/>
    </source>
</evidence>
<dbReference type="RefSeq" id="WP_052763134.1">
    <property type="nucleotide sequence ID" value="NZ_LBMC01000066.1"/>
</dbReference>
<protein>
    <submittedName>
        <fullName evidence="2">Uncharacterized protein</fullName>
    </submittedName>
</protein>